<gene>
    <name evidence="2" type="ORF">HMJ29_18555</name>
</gene>
<evidence type="ECO:0000313" key="2">
    <source>
        <dbReference type="EMBL" id="QJX48806.1"/>
    </source>
</evidence>
<keyword evidence="1" id="KW-0175">Coiled coil</keyword>
<evidence type="ECO:0000256" key="1">
    <source>
        <dbReference type="SAM" id="Coils"/>
    </source>
</evidence>
<organism evidence="2 3">
    <name type="scientific">Hymenobacter taeanensis</name>
    <dbReference type="NCBI Taxonomy" id="2735321"/>
    <lineage>
        <taxon>Bacteria</taxon>
        <taxon>Pseudomonadati</taxon>
        <taxon>Bacteroidota</taxon>
        <taxon>Cytophagia</taxon>
        <taxon>Cytophagales</taxon>
        <taxon>Hymenobacteraceae</taxon>
        <taxon>Hymenobacter</taxon>
    </lineage>
</organism>
<feature type="coiled-coil region" evidence="1">
    <location>
        <begin position="49"/>
        <end position="104"/>
    </location>
</feature>
<proteinExistence type="predicted"/>
<dbReference type="KEGG" id="hts:HMJ29_18555"/>
<sequence length="232" mass="27149">MNDKLILLLNYYMREQRALAKQLREALQERDYRLAARIEKGQYLITQQLQTLRALHNKQAAELDQLGRQIRHLRQIKPALPADAQYYSELLEHYEQQRQKLKAAPVTPVAETSVLQEMMSNLLAGEIKGFELVLSPPARLSLSIRRVRRTAILTLPELMRHRSEYTIRKEHLQKLRKLGFTYYDQKDKLMAVEPLTTADDIKRIMQLWMKITCVIFTPLEVGGAAEIRYFST</sequence>
<dbReference type="AlphaFoldDB" id="A0A6M6BL14"/>
<keyword evidence="3" id="KW-1185">Reference proteome</keyword>
<dbReference type="RefSeq" id="WP_171592890.1">
    <property type="nucleotide sequence ID" value="NZ_CP053538.1"/>
</dbReference>
<dbReference type="Proteomes" id="UP000501623">
    <property type="component" value="Chromosome"/>
</dbReference>
<evidence type="ECO:0000313" key="3">
    <source>
        <dbReference type="Proteomes" id="UP000501623"/>
    </source>
</evidence>
<name>A0A6M6BL14_9BACT</name>
<protein>
    <submittedName>
        <fullName evidence="2">Uncharacterized protein</fullName>
    </submittedName>
</protein>
<reference evidence="2 3" key="1">
    <citation type="submission" date="2020-05" db="EMBL/GenBank/DDBJ databases">
        <title>Complete genome sequence of Hymenobacter sp. TS19 in Coasted Sand Dune.</title>
        <authorList>
            <person name="Lee J.-H."/>
            <person name="Jung J.-H."/>
            <person name="Jeong S."/>
            <person name="Zhao L."/>
            <person name="Kim M.-K."/>
            <person name="Seo H.-S."/>
            <person name="Lim S."/>
        </authorList>
    </citation>
    <scope>NUCLEOTIDE SEQUENCE [LARGE SCALE GENOMIC DNA]</scope>
    <source>
        <strain evidence="2 3">TS19</strain>
    </source>
</reference>
<accession>A0A6M6BL14</accession>
<dbReference type="EMBL" id="CP053538">
    <property type="protein sequence ID" value="QJX48806.1"/>
    <property type="molecule type" value="Genomic_DNA"/>
</dbReference>